<keyword evidence="4" id="KW-1185">Reference proteome</keyword>
<reference evidence="3 4" key="1">
    <citation type="journal article" date="2013" name="Nature">
        <title>Anaerobic oxidation of methane coupled to nitrate reduction in a novel archaeal lineage.</title>
        <authorList>
            <person name="Haroon M.F."/>
            <person name="Hu S."/>
            <person name="Shi Y."/>
            <person name="Imelfort M."/>
            <person name="Keller J."/>
            <person name="Hugenholtz P."/>
            <person name="Yuan Z."/>
            <person name="Tyson G.W."/>
        </authorList>
    </citation>
    <scope>NUCLEOTIDE SEQUENCE [LARGE SCALE GENOMIC DNA]</scope>
    <source>
        <strain evidence="3 4">ANME-2d</strain>
    </source>
</reference>
<protein>
    <submittedName>
        <fullName evidence="3">Glycosyl transferase</fullName>
    </submittedName>
</protein>
<comment type="caution">
    <text evidence="3">The sequence shown here is derived from an EMBL/GenBank/DDBJ whole genome shotgun (WGS) entry which is preliminary data.</text>
</comment>
<keyword evidence="1" id="KW-1133">Transmembrane helix</keyword>
<proteinExistence type="predicted"/>
<keyword evidence="3" id="KW-0808">Transferase</keyword>
<dbReference type="RefSeq" id="WP_052368480.1">
    <property type="nucleotide sequence ID" value="NZ_JMIY01000001.1"/>
</dbReference>
<dbReference type="SUPFAM" id="SSF53448">
    <property type="entry name" value="Nucleotide-diphospho-sugar transferases"/>
    <property type="match status" value="1"/>
</dbReference>
<dbReference type="AlphaFoldDB" id="A0A062V1P0"/>
<organism evidence="3 4">
    <name type="scientific">Candidatus Methanoperedens nitratireducens</name>
    <dbReference type="NCBI Taxonomy" id="1392998"/>
    <lineage>
        <taxon>Archaea</taxon>
        <taxon>Methanobacteriati</taxon>
        <taxon>Methanobacteriota</taxon>
        <taxon>Stenosarchaea group</taxon>
        <taxon>Methanomicrobia</taxon>
        <taxon>Methanosarcinales</taxon>
        <taxon>ANME-2 cluster</taxon>
        <taxon>Candidatus Methanoperedentaceae</taxon>
        <taxon>Candidatus Methanoperedens</taxon>
    </lineage>
</organism>
<dbReference type="OrthoDB" id="141732at2157"/>
<dbReference type="EMBL" id="JMIY01000001">
    <property type="protein sequence ID" value="KCZ73001.1"/>
    <property type="molecule type" value="Genomic_DNA"/>
</dbReference>
<dbReference type="InterPro" id="IPR029044">
    <property type="entry name" value="Nucleotide-diphossugar_trans"/>
</dbReference>
<dbReference type="PANTHER" id="PTHR43685">
    <property type="entry name" value="GLYCOSYLTRANSFERASE"/>
    <property type="match status" value="1"/>
</dbReference>
<dbReference type="InterPro" id="IPR050834">
    <property type="entry name" value="Glycosyltransf_2"/>
</dbReference>
<feature type="domain" description="Glycosyltransferase 2-like" evidence="2">
    <location>
        <begin position="7"/>
        <end position="130"/>
    </location>
</feature>
<evidence type="ECO:0000256" key="1">
    <source>
        <dbReference type="SAM" id="Phobius"/>
    </source>
</evidence>
<evidence type="ECO:0000259" key="2">
    <source>
        <dbReference type="Pfam" id="PF00535"/>
    </source>
</evidence>
<dbReference type="Proteomes" id="UP000027153">
    <property type="component" value="Unassembled WGS sequence"/>
</dbReference>
<accession>A0A062V1P0</accession>
<dbReference type="GO" id="GO:0016740">
    <property type="term" value="F:transferase activity"/>
    <property type="evidence" value="ECO:0007669"/>
    <property type="project" value="UniProtKB-KW"/>
</dbReference>
<sequence>MGNPFVSVLLATYNRKEWLRECLESIYNQSYPKERYEIIVVNDGSTDGTEEVLREYEKKAQYMFRWYTQMNRGKAAAMNLGIKNTRGEIICFTDDDCIADKNWIKNLLKEFDDEKVGGVGGRILAYMPKKLVERYGVSFDQEGSVSLATGNAAYRAHIVRAVDGFDTRLIGLEDIDFGVRVRGRGYKLKYAPEAVIYHRNYDSLDKLIRRKYLEGKQLYNLSTKYVHYFNVKKIILKLSLGAIKRMVLFANSSIIIKNKNKEGYFLIEIFEAIVCVSVVLGLIGGIIRRNTYGYRGDRIYDRFDFEFD</sequence>
<evidence type="ECO:0000313" key="4">
    <source>
        <dbReference type="Proteomes" id="UP000027153"/>
    </source>
</evidence>
<dbReference type="Pfam" id="PF00535">
    <property type="entry name" value="Glycos_transf_2"/>
    <property type="match status" value="1"/>
</dbReference>
<evidence type="ECO:0000313" key="3">
    <source>
        <dbReference type="EMBL" id="KCZ73001.1"/>
    </source>
</evidence>
<dbReference type="Gene3D" id="3.90.550.10">
    <property type="entry name" value="Spore Coat Polysaccharide Biosynthesis Protein SpsA, Chain A"/>
    <property type="match status" value="1"/>
</dbReference>
<dbReference type="InterPro" id="IPR001173">
    <property type="entry name" value="Glyco_trans_2-like"/>
</dbReference>
<name>A0A062V1P0_9EURY</name>
<gene>
    <name evidence="3" type="ORF">ANME2D_00060</name>
</gene>
<feature type="transmembrane region" description="Helical" evidence="1">
    <location>
        <begin position="263"/>
        <end position="287"/>
    </location>
</feature>
<keyword evidence="1" id="KW-0812">Transmembrane</keyword>
<dbReference type="PANTHER" id="PTHR43685:SF3">
    <property type="entry name" value="SLR2126 PROTEIN"/>
    <property type="match status" value="1"/>
</dbReference>
<keyword evidence="1" id="KW-0472">Membrane</keyword>